<organism evidence="3 4">
    <name type="scientific">Austropuccinia psidii MF-1</name>
    <dbReference type="NCBI Taxonomy" id="1389203"/>
    <lineage>
        <taxon>Eukaryota</taxon>
        <taxon>Fungi</taxon>
        <taxon>Dikarya</taxon>
        <taxon>Basidiomycota</taxon>
        <taxon>Pucciniomycotina</taxon>
        <taxon>Pucciniomycetes</taxon>
        <taxon>Pucciniales</taxon>
        <taxon>Sphaerophragmiaceae</taxon>
        <taxon>Austropuccinia</taxon>
    </lineage>
</organism>
<dbReference type="AlphaFoldDB" id="A0A9Q3JFU1"/>
<comment type="caution">
    <text evidence="3">The sequence shown here is derived from an EMBL/GenBank/DDBJ whole genome shotgun (WGS) entry which is preliminary data.</text>
</comment>
<reference evidence="3" key="1">
    <citation type="submission" date="2021-03" db="EMBL/GenBank/DDBJ databases">
        <title>Draft genome sequence of rust myrtle Austropuccinia psidii MF-1, a brazilian biotype.</title>
        <authorList>
            <person name="Quecine M.C."/>
            <person name="Pachon D.M.R."/>
            <person name="Bonatelli M.L."/>
            <person name="Correr F.H."/>
            <person name="Franceschini L.M."/>
            <person name="Leite T.F."/>
            <person name="Margarido G.R.A."/>
            <person name="Almeida C.A."/>
            <person name="Ferrarezi J.A."/>
            <person name="Labate C.A."/>
        </authorList>
    </citation>
    <scope>NUCLEOTIDE SEQUENCE</scope>
    <source>
        <strain evidence="3">MF-1</strain>
    </source>
</reference>
<evidence type="ECO:0000256" key="1">
    <source>
        <dbReference type="SAM" id="Coils"/>
    </source>
</evidence>
<feature type="coiled-coil region" evidence="1">
    <location>
        <begin position="68"/>
        <end position="98"/>
    </location>
</feature>
<keyword evidence="1" id="KW-0175">Coiled coil</keyword>
<proteinExistence type="predicted"/>
<accession>A0A9Q3JFU1</accession>
<evidence type="ECO:0000256" key="2">
    <source>
        <dbReference type="SAM" id="MobiDB-lite"/>
    </source>
</evidence>
<evidence type="ECO:0000313" key="3">
    <source>
        <dbReference type="EMBL" id="MBW0561017.1"/>
    </source>
</evidence>
<protein>
    <submittedName>
        <fullName evidence="3">Uncharacterized protein</fullName>
    </submittedName>
</protein>
<dbReference type="Proteomes" id="UP000765509">
    <property type="component" value="Unassembled WGS sequence"/>
</dbReference>
<name>A0A9Q3JFU1_9BASI</name>
<feature type="region of interest" description="Disordered" evidence="2">
    <location>
        <begin position="263"/>
        <end position="318"/>
    </location>
</feature>
<feature type="compositionally biased region" description="Basic and acidic residues" evidence="2">
    <location>
        <begin position="275"/>
        <end position="285"/>
    </location>
</feature>
<dbReference type="OrthoDB" id="2506366at2759"/>
<gene>
    <name evidence="3" type="ORF">O181_100732</name>
</gene>
<feature type="compositionally biased region" description="Basic and acidic residues" evidence="2">
    <location>
        <begin position="196"/>
        <end position="210"/>
    </location>
</feature>
<feature type="region of interest" description="Disordered" evidence="2">
    <location>
        <begin position="196"/>
        <end position="223"/>
    </location>
</feature>
<sequence length="318" mass="37127">MIKDNVILRAEYGGYLIPPMKILKKYIEQELEARILVTKRFLSSRDTERNFTENKNKVHFKEEAFPGMNEAFNKIKEMTEYLKEHKLENRKQEQVENENFKKFMTQLRELKSLSKPQMGGDTNNQLNNQQFTLRNDLPEFSQRHVPYSPAQNRQKPYKLVSRLGGGVLFPICQRVPTDGKISLKKLVEEFSKEQEELKKKRKKEESKEELPQPNPMNMKQLKNGDSPTAIAKVKNWGIWKPPTISSANDPLLNNYGLRNTKQRASRIVGNNQDTLRSHPKGETPIKKRPNIPGSYIEDEEKEEEKTIISTKYKKPQQV</sequence>
<dbReference type="EMBL" id="AVOT02070397">
    <property type="protein sequence ID" value="MBW0561017.1"/>
    <property type="molecule type" value="Genomic_DNA"/>
</dbReference>
<keyword evidence="4" id="KW-1185">Reference proteome</keyword>
<evidence type="ECO:0000313" key="4">
    <source>
        <dbReference type="Proteomes" id="UP000765509"/>
    </source>
</evidence>